<dbReference type="RefSeq" id="WP_246953273.1">
    <property type="nucleotide sequence ID" value="NZ_JALKII010000009.1"/>
</dbReference>
<organism evidence="2 3">
    <name type="scientific">Alcanivorax quisquiliarum</name>
    <dbReference type="NCBI Taxonomy" id="2933565"/>
    <lineage>
        <taxon>Bacteria</taxon>
        <taxon>Pseudomonadati</taxon>
        <taxon>Pseudomonadota</taxon>
        <taxon>Gammaproteobacteria</taxon>
        <taxon>Oceanospirillales</taxon>
        <taxon>Alcanivoracaceae</taxon>
        <taxon>Alcanivorax</taxon>
    </lineage>
</organism>
<gene>
    <name evidence="2" type="ORF">MU846_12565</name>
</gene>
<evidence type="ECO:0000313" key="2">
    <source>
        <dbReference type="EMBL" id="MCK0538542.1"/>
    </source>
</evidence>
<comment type="caution">
    <text evidence="2">The sequence shown here is derived from an EMBL/GenBank/DDBJ whole genome shotgun (WGS) entry which is preliminary data.</text>
</comment>
<reference evidence="2" key="1">
    <citation type="submission" date="2022-04" db="EMBL/GenBank/DDBJ databases">
        <title>Alcanivorax sp. CY1518 draft genome sequence.</title>
        <authorList>
            <person name="Zhao G."/>
            <person name="An M."/>
        </authorList>
    </citation>
    <scope>NUCLEOTIDE SEQUENCE</scope>
    <source>
        <strain evidence="2">CY1518</strain>
    </source>
</reference>
<dbReference type="Proteomes" id="UP001165524">
    <property type="component" value="Unassembled WGS sequence"/>
</dbReference>
<sequence length="228" mass="24152">MLILPPLYTVSVRHGDDTEIEREQHLDSSLAFALAAQVSSAASAYQIDLRPVSLGPDAEASLRALLEALWEAPRDPGSVRSETPLFGLGAPPVKSQLLDSHLALPGWAPELLAESCCALLFRLNGWRYTRNAAAAKTGTAIAFSAMPGGSGYLPPTSDVIADAVVVRLDDGAVLWSAQYIGPAAPIALRRLVLPYLSTTYNSNTALRRESASLPSPRPPQQGAALQDG</sequence>
<accession>A0ABT0EA87</accession>
<keyword evidence="3" id="KW-1185">Reference proteome</keyword>
<feature type="region of interest" description="Disordered" evidence="1">
    <location>
        <begin position="207"/>
        <end position="228"/>
    </location>
</feature>
<evidence type="ECO:0000313" key="3">
    <source>
        <dbReference type="Proteomes" id="UP001165524"/>
    </source>
</evidence>
<proteinExistence type="predicted"/>
<dbReference type="EMBL" id="JALKII010000009">
    <property type="protein sequence ID" value="MCK0538542.1"/>
    <property type="molecule type" value="Genomic_DNA"/>
</dbReference>
<name>A0ABT0EA87_9GAMM</name>
<protein>
    <submittedName>
        <fullName evidence="2">Uncharacterized protein</fullName>
    </submittedName>
</protein>
<evidence type="ECO:0000256" key="1">
    <source>
        <dbReference type="SAM" id="MobiDB-lite"/>
    </source>
</evidence>